<evidence type="ECO:0000313" key="8">
    <source>
        <dbReference type="EMBL" id="SFJ40617.1"/>
    </source>
</evidence>
<dbReference type="EMBL" id="FOQU01000007">
    <property type="protein sequence ID" value="SFJ40617.1"/>
    <property type="molecule type" value="Genomic_DNA"/>
</dbReference>
<keyword evidence="5" id="KW-0233">DNA recombination</keyword>
<dbReference type="InterPro" id="IPR047959">
    <property type="entry name" value="Transpos_IS5"/>
</dbReference>
<reference evidence="8 9" key="1">
    <citation type="submission" date="2016-10" db="EMBL/GenBank/DDBJ databases">
        <authorList>
            <person name="de Groot N.N."/>
        </authorList>
    </citation>
    <scope>NUCLEOTIDE SEQUENCE [LARGE SCALE GENOMIC DNA]</scope>
    <source>
        <strain evidence="8 9">LMG 23650</strain>
    </source>
</reference>
<accession>A0A1I3R5I9</accession>
<feature type="domain" description="Transposase IS4-like" evidence="6">
    <location>
        <begin position="136"/>
        <end position="304"/>
    </location>
</feature>
<dbReference type="AlphaFoldDB" id="A0A1I3R5I9"/>
<dbReference type="Pfam" id="PF01609">
    <property type="entry name" value="DDE_Tnp_1"/>
    <property type="match status" value="1"/>
</dbReference>
<dbReference type="PANTHER" id="PTHR35604">
    <property type="entry name" value="TRANSPOSASE INSH FOR INSERTION SEQUENCE ELEMENT IS5A-RELATED"/>
    <property type="match status" value="1"/>
</dbReference>
<protein>
    <submittedName>
        <fullName evidence="8">Transposase, IS4 family</fullName>
    </submittedName>
</protein>
<evidence type="ECO:0000313" key="9">
    <source>
        <dbReference type="Proteomes" id="UP000199548"/>
    </source>
</evidence>
<dbReference type="PANTHER" id="PTHR35604:SF2">
    <property type="entry name" value="TRANSPOSASE INSH FOR INSERTION SEQUENCE ELEMENT IS5A-RELATED"/>
    <property type="match status" value="1"/>
</dbReference>
<evidence type="ECO:0000256" key="4">
    <source>
        <dbReference type="ARBA" id="ARBA00023125"/>
    </source>
</evidence>
<organism evidence="8 9">
    <name type="scientific">Paraburkholderia megapolitana</name>
    <dbReference type="NCBI Taxonomy" id="420953"/>
    <lineage>
        <taxon>Bacteria</taxon>
        <taxon>Pseudomonadati</taxon>
        <taxon>Pseudomonadota</taxon>
        <taxon>Betaproteobacteria</taxon>
        <taxon>Burkholderiales</taxon>
        <taxon>Burkholderiaceae</taxon>
        <taxon>Paraburkholderia</taxon>
    </lineage>
</organism>
<evidence type="ECO:0000256" key="5">
    <source>
        <dbReference type="ARBA" id="ARBA00023172"/>
    </source>
</evidence>
<keyword evidence="3" id="KW-0815">Transposition</keyword>
<feature type="domain" description="Transposase InsH N-terminal" evidence="7">
    <location>
        <begin position="14"/>
        <end position="107"/>
    </location>
</feature>
<comment type="similarity">
    <text evidence="2">Belongs to the transposase 11 family.</text>
</comment>
<dbReference type="STRING" id="420953.SAMN05192543_10712"/>
<dbReference type="GO" id="GO:0003677">
    <property type="term" value="F:DNA binding"/>
    <property type="evidence" value="ECO:0007669"/>
    <property type="project" value="UniProtKB-KW"/>
</dbReference>
<dbReference type="GO" id="GO:0004803">
    <property type="term" value="F:transposase activity"/>
    <property type="evidence" value="ECO:0007669"/>
    <property type="project" value="InterPro"/>
</dbReference>
<dbReference type="OrthoDB" id="9774608at2"/>
<evidence type="ECO:0000259" key="6">
    <source>
        <dbReference type="Pfam" id="PF01609"/>
    </source>
</evidence>
<gene>
    <name evidence="8" type="ORF">SAMN05192543_10712</name>
</gene>
<dbReference type="InterPro" id="IPR008490">
    <property type="entry name" value="Transposase_InsH_N"/>
</dbReference>
<evidence type="ECO:0000259" key="7">
    <source>
        <dbReference type="Pfam" id="PF05598"/>
    </source>
</evidence>
<dbReference type="Pfam" id="PF05598">
    <property type="entry name" value="DUF772"/>
    <property type="match status" value="1"/>
</dbReference>
<dbReference type="NCBIfam" id="NF033581">
    <property type="entry name" value="transpos_IS5_4"/>
    <property type="match status" value="1"/>
</dbReference>
<dbReference type="GO" id="GO:0006313">
    <property type="term" value="P:DNA transposition"/>
    <property type="evidence" value="ECO:0007669"/>
    <property type="project" value="InterPro"/>
</dbReference>
<evidence type="ECO:0000256" key="3">
    <source>
        <dbReference type="ARBA" id="ARBA00022578"/>
    </source>
</evidence>
<sequence length="317" mass="35599">MRQRGLDLDLSTKRTRKREFLEEMRRVVPWSKLIALIEPHYPKGKTGRPPFPIATMLQIHFMQQWFGLSDPAMEEALYDVPLYRDFAGLDGGMTRLPDESTILRFRHLLEAHGLAVQMLALINEILSEKGLMLKAGSVVDATLISAPTSTKNASGTRDPEMHQTKKGNQWYFGMKAHIGVDAESGLVHTVIGTAANVHDISAAQALLHGAETNVYADAGYQGMQKRCGAASVHWHVAMKPGRRRQLDPGDQLDAIFDQIERLKAGIRARVEHPFRILKQQFGYTKTRYRGLMKNTAQITMLFALGNLWMARKALLNA</sequence>
<comment type="function">
    <text evidence="1">Involved in the transposition of the insertion sequence IS5.</text>
</comment>
<evidence type="ECO:0000256" key="1">
    <source>
        <dbReference type="ARBA" id="ARBA00003544"/>
    </source>
</evidence>
<dbReference type="RefSeq" id="WP_091015998.1">
    <property type="nucleotide sequence ID" value="NZ_CP041745.1"/>
</dbReference>
<keyword evidence="9" id="KW-1185">Reference proteome</keyword>
<evidence type="ECO:0000256" key="2">
    <source>
        <dbReference type="ARBA" id="ARBA00010075"/>
    </source>
</evidence>
<dbReference type="Proteomes" id="UP000199548">
    <property type="component" value="Unassembled WGS sequence"/>
</dbReference>
<proteinExistence type="inferred from homology"/>
<dbReference type="InterPro" id="IPR002559">
    <property type="entry name" value="Transposase_11"/>
</dbReference>
<keyword evidence="4" id="KW-0238">DNA-binding</keyword>
<name>A0A1I3R5I9_9BURK</name>